<feature type="transmembrane region" description="Helical" evidence="1">
    <location>
        <begin position="76"/>
        <end position="96"/>
    </location>
</feature>
<keyword evidence="1" id="KW-1133">Transmembrane helix</keyword>
<gene>
    <name evidence="3" type="ORF">Ami3637_15675</name>
</gene>
<feature type="transmembrane region" description="Helical" evidence="1">
    <location>
        <begin position="174"/>
        <end position="191"/>
    </location>
</feature>
<feature type="domain" description="GGDEF" evidence="2">
    <location>
        <begin position="249"/>
        <end position="375"/>
    </location>
</feature>
<dbReference type="InterPro" id="IPR050469">
    <property type="entry name" value="Diguanylate_Cyclase"/>
</dbReference>
<dbReference type="EMBL" id="CP047591">
    <property type="protein sequence ID" value="QHI73620.1"/>
    <property type="molecule type" value="Genomic_DNA"/>
</dbReference>
<dbReference type="InterPro" id="IPR029787">
    <property type="entry name" value="Nucleotide_cyclase"/>
</dbReference>
<dbReference type="InterPro" id="IPR043128">
    <property type="entry name" value="Rev_trsase/Diguanyl_cyclase"/>
</dbReference>
<sequence>MFSMPYLCICIYCMLQLSFFIIMDRRYRNTSFTKECYFPLILVMMLLSFVADIVSTLNQTSDWFFPFAAAGNYFEIIINTMLLPVFYLYVCAQIYNMDKILKQRIYNILWILAVICSMVVISTAFTGQIFYFDDDRMYHRGHLFWLPMMILLVMMLIIQVFIIKHKPKIEVRHYKSLIFFLLLPLLGWGLQFLIFGLPFSLICGTLAAQIVFINIQNLKMSIDYLTGVFNRKELDKYMQNKIAAAVSNQSFSAILLDIDNFKSINDQFGHYEGDLALSDAVNILRNSFENNEFIARYGGDEFCIILDSDQDSELEITIQRINSNLLNFNKHSQKPYELSFSMGYAVYHPSIGKSSELFLNTIDQKMYVEKKSRKK</sequence>
<dbReference type="PROSITE" id="PS50887">
    <property type="entry name" value="GGDEF"/>
    <property type="match status" value="1"/>
</dbReference>
<dbReference type="RefSeq" id="WP_162363385.1">
    <property type="nucleotide sequence ID" value="NZ_CP047591.1"/>
</dbReference>
<accession>A0A6P1MFZ3</accession>
<proteinExistence type="predicted"/>
<name>A0A6P1MFZ3_9FIRM</name>
<dbReference type="GO" id="GO:0052621">
    <property type="term" value="F:diguanylate cyclase activity"/>
    <property type="evidence" value="ECO:0007669"/>
    <property type="project" value="TreeGrafter"/>
</dbReference>
<dbReference type="SMART" id="SM00267">
    <property type="entry name" value="GGDEF"/>
    <property type="match status" value="1"/>
</dbReference>
<evidence type="ECO:0000256" key="1">
    <source>
        <dbReference type="SAM" id="Phobius"/>
    </source>
</evidence>
<reference evidence="3 4" key="1">
    <citation type="submission" date="2020-01" db="EMBL/GenBank/DDBJ databases">
        <title>Genomic analysis of Aminipila sp. CBA3637.</title>
        <authorList>
            <person name="Kim Y.B."/>
            <person name="Roh S.W."/>
        </authorList>
    </citation>
    <scope>NUCLEOTIDE SEQUENCE [LARGE SCALE GENOMIC DNA]</scope>
    <source>
        <strain evidence="3 4">CBA3637</strain>
    </source>
</reference>
<organism evidence="3 4">
    <name type="scientific">Aminipila terrae</name>
    <dbReference type="NCBI Taxonomy" id="2697030"/>
    <lineage>
        <taxon>Bacteria</taxon>
        <taxon>Bacillati</taxon>
        <taxon>Bacillota</taxon>
        <taxon>Clostridia</taxon>
        <taxon>Peptostreptococcales</taxon>
        <taxon>Anaerovoracaceae</taxon>
        <taxon>Aminipila</taxon>
    </lineage>
</organism>
<dbReference type="AlphaFoldDB" id="A0A6P1MFZ3"/>
<feature type="transmembrane region" description="Helical" evidence="1">
    <location>
        <begin position="6"/>
        <end position="24"/>
    </location>
</feature>
<keyword evidence="1" id="KW-0472">Membrane</keyword>
<dbReference type="SUPFAM" id="SSF55073">
    <property type="entry name" value="Nucleotide cyclase"/>
    <property type="match status" value="1"/>
</dbReference>
<dbReference type="PANTHER" id="PTHR45138">
    <property type="entry name" value="REGULATORY COMPONENTS OF SENSORY TRANSDUCTION SYSTEM"/>
    <property type="match status" value="1"/>
</dbReference>
<dbReference type="CDD" id="cd01949">
    <property type="entry name" value="GGDEF"/>
    <property type="match status" value="1"/>
</dbReference>
<feature type="transmembrane region" description="Helical" evidence="1">
    <location>
        <begin position="108"/>
        <end position="131"/>
    </location>
</feature>
<keyword evidence="1" id="KW-0812">Transmembrane</keyword>
<dbReference type="Proteomes" id="UP000463883">
    <property type="component" value="Chromosome"/>
</dbReference>
<feature type="transmembrane region" description="Helical" evidence="1">
    <location>
        <begin position="36"/>
        <end position="56"/>
    </location>
</feature>
<dbReference type="Pfam" id="PF00990">
    <property type="entry name" value="GGDEF"/>
    <property type="match status" value="1"/>
</dbReference>
<evidence type="ECO:0000313" key="4">
    <source>
        <dbReference type="Proteomes" id="UP000463883"/>
    </source>
</evidence>
<dbReference type="NCBIfam" id="TIGR00254">
    <property type="entry name" value="GGDEF"/>
    <property type="match status" value="1"/>
</dbReference>
<feature type="transmembrane region" description="Helical" evidence="1">
    <location>
        <begin position="143"/>
        <end position="162"/>
    </location>
</feature>
<evidence type="ECO:0000259" key="2">
    <source>
        <dbReference type="PROSITE" id="PS50887"/>
    </source>
</evidence>
<dbReference type="PANTHER" id="PTHR45138:SF9">
    <property type="entry name" value="DIGUANYLATE CYCLASE DGCM-RELATED"/>
    <property type="match status" value="1"/>
</dbReference>
<dbReference type="InterPro" id="IPR000160">
    <property type="entry name" value="GGDEF_dom"/>
</dbReference>
<evidence type="ECO:0000313" key="3">
    <source>
        <dbReference type="EMBL" id="QHI73620.1"/>
    </source>
</evidence>
<dbReference type="Gene3D" id="3.30.70.270">
    <property type="match status" value="1"/>
</dbReference>
<protein>
    <submittedName>
        <fullName evidence="3">Diguanylate cyclase</fullName>
    </submittedName>
</protein>
<dbReference type="KEGG" id="amic:Ami3637_15675"/>
<keyword evidence="4" id="KW-1185">Reference proteome</keyword>